<name>A0A7V3ZTA3_UNCW3</name>
<gene>
    <name evidence="2" type="ORF">ENT96_01235</name>
    <name evidence="1" type="ORF">ENU72_03075</name>
</gene>
<protein>
    <submittedName>
        <fullName evidence="1">Methylaspartate mutase</fullName>
    </submittedName>
</protein>
<proteinExistence type="predicted"/>
<evidence type="ECO:0000313" key="2">
    <source>
        <dbReference type="EMBL" id="HGM97660.1"/>
    </source>
</evidence>
<accession>A0A7V3ZTA3</accession>
<dbReference type="Pfam" id="PF13941">
    <property type="entry name" value="MutL"/>
    <property type="match status" value="1"/>
</dbReference>
<sequence length="609" mass="67248">MEKEKIKRILATDCGSTTTKAILIEKREDGYRLVARGEAPTTVEKPFEDVTRGVLNAFRELEELTGIQILEGEKIIKGAKENKGVDLYVSTSSAGGGLQMMVTGVVKSMTAESAARAALGAGAIVMEVIASNDGRLPYQRVDLIRKLRPDMILLSGGVDGGTIKHVVELAELIRAADPKPRFGIGYELPVIYAGNKDAIPEIERILKDKTALSIVENIRPKLEMENLIPARHKIHDLFMEHVMAHAPGYKKLMTWTDAPIMPTPGAVGLLMEMTARMENIELLGVDIGGATTDVFSVFQGIFNRTVSANLGMSYSISNVLVEAGIENILRWIPFKMNEYEVKNRIRNKMIRPTTIPQTLDDLIVEQAIAREALRLALEQHKLMAVGLKGVQQERTISDAFAQTLTGETLVNMMTLGLIIGSGGILSHAPRRVQAAMMMIDAFEPQGVTFLAVDSIFMMPHLGVLTTVHPEAGMEVFKRDCLIWLGTCIAPKGRGKEGKPVMKVKIIFEDGNEIEREIMYGKIERIPLPLEKKARAIIEPYKGFDAGEGSGKKVERELKGGVVGIILDGRGRPLEIPQDTKKRIELLCEWFLACDVYPKDNFCELVKKFC</sequence>
<dbReference type="AlphaFoldDB" id="A0A7V3ZTA3"/>
<reference evidence="1" key="1">
    <citation type="journal article" date="2020" name="mSystems">
        <title>Genome- and Community-Level Interaction Insights into Carbon Utilization and Element Cycling Functions of Hydrothermarchaeota in Hydrothermal Sediment.</title>
        <authorList>
            <person name="Zhou Z."/>
            <person name="Liu Y."/>
            <person name="Xu W."/>
            <person name="Pan J."/>
            <person name="Luo Z.H."/>
            <person name="Li M."/>
        </authorList>
    </citation>
    <scope>NUCLEOTIDE SEQUENCE [LARGE SCALE GENOMIC DNA]</scope>
    <source>
        <strain evidence="2">SpSt-626</strain>
        <strain evidence="1">SpSt-695</strain>
    </source>
</reference>
<dbReference type="EMBL" id="DTAR01000105">
    <property type="protein sequence ID" value="HGM97660.1"/>
    <property type="molecule type" value="Genomic_DNA"/>
</dbReference>
<dbReference type="EMBL" id="DTDP01000139">
    <property type="protein sequence ID" value="HGK53988.1"/>
    <property type="molecule type" value="Genomic_DNA"/>
</dbReference>
<dbReference type="InterPro" id="IPR006230">
    <property type="entry name" value="MutL"/>
</dbReference>
<comment type="caution">
    <text evidence="1">The sequence shown here is derived from an EMBL/GenBank/DDBJ whole genome shotgun (WGS) entry which is preliminary data.</text>
</comment>
<organism evidence="1">
    <name type="scientific">candidate division WOR-3 bacterium</name>
    <dbReference type="NCBI Taxonomy" id="2052148"/>
    <lineage>
        <taxon>Bacteria</taxon>
        <taxon>Bacteria division WOR-3</taxon>
    </lineage>
</organism>
<evidence type="ECO:0000313" key="1">
    <source>
        <dbReference type="EMBL" id="HGK53988.1"/>
    </source>
</evidence>